<feature type="region of interest" description="Disordered" evidence="1">
    <location>
        <begin position="396"/>
        <end position="431"/>
    </location>
</feature>
<evidence type="ECO:0000256" key="2">
    <source>
        <dbReference type="SAM" id="Phobius"/>
    </source>
</evidence>
<dbReference type="RefSeq" id="WP_274943269.1">
    <property type="nucleotide sequence ID" value="NZ_JANWOI010000002.1"/>
</dbReference>
<dbReference type="EMBL" id="JANWOI010000002">
    <property type="protein sequence ID" value="MDA5193567.1"/>
    <property type="molecule type" value="Genomic_DNA"/>
</dbReference>
<keyword evidence="2" id="KW-0812">Transmembrane</keyword>
<comment type="caution">
    <text evidence="4">The sequence shown here is derived from an EMBL/GenBank/DDBJ whole genome shotgun (WGS) entry which is preliminary data.</text>
</comment>
<feature type="region of interest" description="Disordered" evidence="1">
    <location>
        <begin position="49"/>
        <end position="69"/>
    </location>
</feature>
<dbReference type="InterPro" id="IPR013424">
    <property type="entry name" value="Ice-binding_C"/>
</dbReference>
<dbReference type="PANTHER" id="PTHR23202">
    <property type="entry name" value="WASP INTERACTING PROTEIN-RELATED"/>
    <property type="match status" value="1"/>
</dbReference>
<feature type="compositionally biased region" description="Polar residues" evidence="1">
    <location>
        <begin position="409"/>
        <end position="423"/>
    </location>
</feature>
<keyword evidence="2" id="KW-0472">Membrane</keyword>
<keyword evidence="2" id="KW-1133">Transmembrane helix</keyword>
<evidence type="ECO:0000313" key="4">
    <source>
        <dbReference type="EMBL" id="MDA5193567.1"/>
    </source>
</evidence>
<keyword evidence="5" id="KW-1185">Reference proteome</keyword>
<feature type="transmembrane region" description="Helical" evidence="2">
    <location>
        <begin position="7"/>
        <end position="26"/>
    </location>
</feature>
<proteinExistence type="predicted"/>
<feature type="domain" description="Ice-binding protein C-terminal" evidence="3">
    <location>
        <begin position="724"/>
        <end position="746"/>
    </location>
</feature>
<dbReference type="AlphaFoldDB" id="A0A9X3TY81"/>
<feature type="transmembrane region" description="Helical" evidence="2">
    <location>
        <begin position="725"/>
        <end position="743"/>
    </location>
</feature>
<feature type="region of interest" description="Disordered" evidence="1">
    <location>
        <begin position="447"/>
        <end position="624"/>
    </location>
</feature>
<dbReference type="PANTHER" id="PTHR23202:SF124">
    <property type="entry name" value="C2H2-TYPE DOMAIN-CONTAINING PROTEIN-RELATED"/>
    <property type="match status" value="1"/>
</dbReference>
<evidence type="ECO:0000256" key="1">
    <source>
        <dbReference type="SAM" id="MobiDB-lite"/>
    </source>
</evidence>
<name>A0A9X3TY81_9PROT</name>
<evidence type="ECO:0000259" key="3">
    <source>
        <dbReference type="Pfam" id="PF07589"/>
    </source>
</evidence>
<reference evidence="4" key="1">
    <citation type="submission" date="2022-08" db="EMBL/GenBank/DDBJ databases">
        <authorList>
            <person name="Vandamme P."/>
            <person name="Hettiarachchi A."/>
            <person name="Peeters C."/>
            <person name="Cnockaert M."/>
            <person name="Carlier A."/>
        </authorList>
    </citation>
    <scope>NUCLEOTIDE SEQUENCE</scope>
    <source>
        <strain evidence="4">LMG 31809</strain>
    </source>
</reference>
<reference evidence="4" key="2">
    <citation type="journal article" date="2023" name="Syst. Appl. Microbiol.">
        <title>Govania unica gen. nov., sp. nov., a rare biosphere bacterium that represents a novel family in the class Alphaproteobacteria.</title>
        <authorList>
            <person name="Vandamme P."/>
            <person name="Peeters C."/>
            <person name="Hettiarachchi A."/>
            <person name="Cnockaert M."/>
            <person name="Carlier A."/>
        </authorList>
    </citation>
    <scope>NUCLEOTIDE SEQUENCE</scope>
    <source>
        <strain evidence="4">LMG 31809</strain>
    </source>
</reference>
<gene>
    <name evidence="4" type="ORF">NYP16_06320</name>
</gene>
<dbReference type="Proteomes" id="UP001141619">
    <property type="component" value="Unassembled WGS sequence"/>
</dbReference>
<organism evidence="4 5">
    <name type="scientific">Govanella unica</name>
    <dbReference type="NCBI Taxonomy" id="2975056"/>
    <lineage>
        <taxon>Bacteria</taxon>
        <taxon>Pseudomonadati</taxon>
        <taxon>Pseudomonadota</taxon>
        <taxon>Alphaproteobacteria</taxon>
        <taxon>Emcibacterales</taxon>
        <taxon>Govanellaceae</taxon>
        <taxon>Govanella</taxon>
    </lineage>
</organism>
<feature type="compositionally biased region" description="Low complexity" evidence="1">
    <location>
        <begin position="49"/>
        <end position="65"/>
    </location>
</feature>
<evidence type="ECO:0000313" key="5">
    <source>
        <dbReference type="Proteomes" id="UP001141619"/>
    </source>
</evidence>
<protein>
    <recommendedName>
        <fullName evidence="3">Ice-binding protein C-terminal domain-containing protein</fullName>
    </recommendedName>
</protein>
<dbReference type="Pfam" id="PF07589">
    <property type="entry name" value="PEP-CTERM"/>
    <property type="match status" value="1"/>
</dbReference>
<sequence length="747" mass="74827">MVTRKWAVAGAIAVAGLATVSIYALLHRDIPVSHASSDEVTWNQATLPAAASDTDDSAPASASTAGQETNITTGYANTWTDKTDNGFVLLESPNFDKALTGSIKGDQAGLGDLQNYLDSALGDEPILRRLAGRLLEGLSTSNIRHDYTAVAAASQRVAEGVARAMASAYRVNYGSTSDFSPEKTAMGWDFGPTSNKLPKNFSRVAPNSKEINGTKVAAFDLKSGSAPFNDGLTGVTSFKTRLTDGLYRVLVVSGPQADGRLPKDPFGHLSTDGRTLRMVDATRNMPDAEVRFSSAGINYYVPTFAMAASVPGLAPINADGGRLVKLNNGKGKAGQGELLVTRAKVENGEMTLGFAPSAGGETYIVALMVQNSDYSAFEKDMQEQIAALLSSIETAAGGDNRGTHPGHTSPFQTAFNTTQNGTHGSRSGGGFGSGGYAGGGYASGSSGGGYGSGSSGASPGSSPSSSTSSSSSSGGNGGTPSSTSSSSSSGGNGGTPSSTSSSSSSGGDGGTPSSTSSSSSSGGDGGTPSSTSSSSSSGGDGGTPSSTSSSSSSGGDGGTPSSTSSSSGGDGGTPSSTSSSSGGDSGTPSSTSSSSGGDGGTPSSTSSSSGGPKPQDALQADAGHDLMGNLGDSFFLNGCNSVFSDQTLCDFTAEYLTENFSITWYYEGNEVASGITATLDTSTNPWFTTIGDYILSLEIIFTGGDLQGLASTDFTQLSLNQNATIPVPGILGLFGLGLLGLGYRRRL</sequence>
<feature type="compositionally biased region" description="Low complexity" evidence="1">
    <location>
        <begin position="455"/>
        <end position="612"/>
    </location>
</feature>
<accession>A0A9X3TY81</accession>